<reference evidence="3" key="1">
    <citation type="journal article" date="2019" name="Int. J. Syst. Evol. Microbiol.">
        <title>The Global Catalogue of Microorganisms (GCM) 10K type strain sequencing project: providing services to taxonomists for standard genome sequencing and annotation.</title>
        <authorList>
            <consortium name="The Broad Institute Genomics Platform"/>
            <consortium name="The Broad Institute Genome Sequencing Center for Infectious Disease"/>
            <person name="Wu L."/>
            <person name="Ma J."/>
        </authorList>
    </citation>
    <scope>NUCLEOTIDE SEQUENCE [LARGE SCALE GENOMIC DNA]</scope>
    <source>
        <strain evidence="3">JCM 17563</strain>
    </source>
</reference>
<gene>
    <name evidence="2" type="ORF">GCM10022280_02580</name>
</gene>
<comment type="caution">
    <text evidence="2">The sequence shown here is derived from an EMBL/GenBank/DDBJ whole genome shotgun (WGS) entry which is preliminary data.</text>
</comment>
<dbReference type="PANTHER" id="PTHR43265:SF1">
    <property type="entry name" value="ESTERASE ESTD"/>
    <property type="match status" value="1"/>
</dbReference>
<organism evidence="2 3">
    <name type="scientific">Sphingomonas swuensis</name>
    <dbReference type="NCBI Taxonomy" id="977800"/>
    <lineage>
        <taxon>Bacteria</taxon>
        <taxon>Pseudomonadati</taxon>
        <taxon>Pseudomonadota</taxon>
        <taxon>Alphaproteobacteria</taxon>
        <taxon>Sphingomonadales</taxon>
        <taxon>Sphingomonadaceae</taxon>
        <taxon>Sphingomonas</taxon>
    </lineage>
</organism>
<sequence>MMLSLLLAAAAIAAAPPRSSELRAGPNDSLAGTLLLPSGKSRAAMVIIPGSGPTDRDGNNPAGIKAASYRKLAEALAEKGIATVRIDKRGMFGSAAAGNPNTATFAEYDSDLRAWVDKTRKASGQKCVWVAGHSEGGLVALRAADAPGVCGVVLLAAPGETLGQTIRKQLRANPANAPFLASAEAALTELEAGRKVSVDGMHPALAQSLFNPAVQGFMIELLSQDPSRLATAVRRPMLIVQGGHDVQVGLANGDALKKAAPRASYVLFPAMSHVLSDGPAERAANLATYAEADRPLTAGLADRVAAFVTGAK</sequence>
<dbReference type="InterPro" id="IPR029058">
    <property type="entry name" value="AB_hydrolase_fold"/>
</dbReference>
<evidence type="ECO:0000313" key="2">
    <source>
        <dbReference type="EMBL" id="GAA4009247.1"/>
    </source>
</evidence>
<evidence type="ECO:0000259" key="1">
    <source>
        <dbReference type="Pfam" id="PF12697"/>
    </source>
</evidence>
<dbReference type="Pfam" id="PF12697">
    <property type="entry name" value="Abhydrolase_6"/>
    <property type="match status" value="1"/>
</dbReference>
<name>A0ABP7SAR1_9SPHN</name>
<accession>A0ABP7SAR1</accession>
<dbReference type="GO" id="GO:0016787">
    <property type="term" value="F:hydrolase activity"/>
    <property type="evidence" value="ECO:0007669"/>
    <property type="project" value="UniProtKB-KW"/>
</dbReference>
<dbReference type="Proteomes" id="UP001500235">
    <property type="component" value="Unassembled WGS sequence"/>
</dbReference>
<evidence type="ECO:0000313" key="3">
    <source>
        <dbReference type="Proteomes" id="UP001500235"/>
    </source>
</evidence>
<dbReference type="InterPro" id="IPR000073">
    <property type="entry name" value="AB_hydrolase_1"/>
</dbReference>
<protein>
    <submittedName>
        <fullName evidence="2">Alpha/beta fold hydrolase</fullName>
    </submittedName>
</protein>
<dbReference type="SUPFAM" id="SSF53474">
    <property type="entry name" value="alpha/beta-Hydrolases"/>
    <property type="match status" value="1"/>
</dbReference>
<keyword evidence="3" id="KW-1185">Reference proteome</keyword>
<keyword evidence="2" id="KW-0378">Hydrolase</keyword>
<dbReference type="EMBL" id="BAABBQ010000001">
    <property type="protein sequence ID" value="GAA4009247.1"/>
    <property type="molecule type" value="Genomic_DNA"/>
</dbReference>
<dbReference type="PANTHER" id="PTHR43265">
    <property type="entry name" value="ESTERASE ESTD"/>
    <property type="match status" value="1"/>
</dbReference>
<feature type="domain" description="AB hydrolase-1" evidence="1">
    <location>
        <begin position="46"/>
        <end position="281"/>
    </location>
</feature>
<dbReference type="InterPro" id="IPR053145">
    <property type="entry name" value="AB_hydrolase_Est10"/>
</dbReference>
<dbReference type="Gene3D" id="3.40.50.1820">
    <property type="entry name" value="alpha/beta hydrolase"/>
    <property type="match status" value="1"/>
</dbReference>
<proteinExistence type="predicted"/>